<evidence type="ECO:0000313" key="2">
    <source>
        <dbReference type="Proteomes" id="UP001247805"/>
    </source>
</evidence>
<accession>A0ABU3ST22</accession>
<dbReference type="InterPro" id="IPR021074">
    <property type="entry name" value="Formate_DH_dsu"/>
</dbReference>
<evidence type="ECO:0000313" key="1">
    <source>
        <dbReference type="EMBL" id="MDU0353162.1"/>
    </source>
</evidence>
<protein>
    <submittedName>
        <fullName evidence="1">Formate dehydrogenase subunit delta</fullName>
    </submittedName>
</protein>
<dbReference type="EMBL" id="JAWDIO010000002">
    <property type="protein sequence ID" value="MDU0353162.1"/>
    <property type="molecule type" value="Genomic_DNA"/>
</dbReference>
<proteinExistence type="predicted"/>
<dbReference type="RefSeq" id="WP_316024854.1">
    <property type="nucleotide sequence ID" value="NZ_JAWDIO010000002.1"/>
</dbReference>
<keyword evidence="2" id="KW-1185">Reference proteome</keyword>
<reference evidence="1 2" key="1">
    <citation type="submission" date="2023-10" db="EMBL/GenBank/DDBJ databases">
        <title>Glaciecola aquimarina strain GGW-M5 nov., isolated from a coastal seawater.</title>
        <authorList>
            <person name="Bayburt H."/>
            <person name="Kim J.M."/>
            <person name="Choi B.J."/>
            <person name="Jeon C.O."/>
        </authorList>
    </citation>
    <scope>NUCLEOTIDE SEQUENCE [LARGE SCALE GENOMIC DNA]</scope>
    <source>
        <strain evidence="1 2">KCTC 32108</strain>
    </source>
</reference>
<dbReference type="Pfam" id="PF11390">
    <property type="entry name" value="FdsD"/>
    <property type="match status" value="1"/>
</dbReference>
<name>A0ABU3ST22_9ALTE</name>
<sequence length="72" mass="8232">MSTEQLVKMVNQIATNNSHQTQQESVALIVNHLTKFWALSMKKQIIDYAKQDGKDLLPLAMLSINELAKKYQ</sequence>
<organism evidence="1 2">
    <name type="scientific">Paraglaciecola aquimarina</name>
    <dbReference type="NCBI Taxonomy" id="1235557"/>
    <lineage>
        <taxon>Bacteria</taxon>
        <taxon>Pseudomonadati</taxon>
        <taxon>Pseudomonadota</taxon>
        <taxon>Gammaproteobacteria</taxon>
        <taxon>Alteromonadales</taxon>
        <taxon>Alteromonadaceae</taxon>
        <taxon>Paraglaciecola</taxon>
    </lineage>
</organism>
<comment type="caution">
    <text evidence="1">The sequence shown here is derived from an EMBL/GenBank/DDBJ whole genome shotgun (WGS) entry which is preliminary data.</text>
</comment>
<gene>
    <name evidence="1" type="ORF">RS130_03745</name>
</gene>
<dbReference type="Proteomes" id="UP001247805">
    <property type="component" value="Unassembled WGS sequence"/>
</dbReference>